<reference evidence="2" key="1">
    <citation type="submission" date="2018-10" db="EMBL/GenBank/DDBJ databases">
        <authorList>
            <person name="Gruber-Vodicka H."/>
            <person name="Jaeckle O."/>
        </authorList>
    </citation>
    <scope>NUCLEOTIDE SEQUENCE</scope>
</reference>
<dbReference type="GO" id="GO:0019284">
    <property type="term" value="P:L-methionine salvage from S-adenosylmethionine"/>
    <property type="evidence" value="ECO:0007669"/>
    <property type="project" value="TreeGrafter"/>
</dbReference>
<dbReference type="CDD" id="cd17768">
    <property type="entry name" value="adenosylhopane_nucleosidase_HpnG-like"/>
    <property type="match status" value="1"/>
</dbReference>
<proteinExistence type="predicted"/>
<dbReference type="GO" id="GO:0008930">
    <property type="term" value="F:methylthioadenosine nucleosidase activity"/>
    <property type="evidence" value="ECO:0007669"/>
    <property type="project" value="TreeGrafter"/>
</dbReference>
<dbReference type="PANTHER" id="PTHR46832:SF1">
    <property type="entry name" value="5'-METHYLTHIOADENOSINE_S-ADENOSYLHOMOCYSTEINE NUCLEOSIDASE"/>
    <property type="match status" value="1"/>
</dbReference>
<dbReference type="GO" id="GO:0008782">
    <property type="term" value="F:adenosylhomocysteine nucleosidase activity"/>
    <property type="evidence" value="ECO:0007669"/>
    <property type="project" value="TreeGrafter"/>
</dbReference>
<name>A0A484H6P5_9ZZZZ</name>
<dbReference type="AlphaFoldDB" id="A0A484H6P5"/>
<protein>
    <submittedName>
        <fullName evidence="2">Adenosylhopane nucleosidase, HpnG</fullName>
    </submittedName>
</protein>
<dbReference type="InterPro" id="IPR000845">
    <property type="entry name" value="Nucleoside_phosphorylase_d"/>
</dbReference>
<evidence type="ECO:0000313" key="2">
    <source>
        <dbReference type="EMBL" id="VBB69120.1"/>
    </source>
</evidence>
<dbReference type="SUPFAM" id="SSF53167">
    <property type="entry name" value="Purine and uridine phosphorylases"/>
    <property type="match status" value="1"/>
</dbReference>
<gene>
    <name evidence="2" type="ORF">RIEGSTA812A_PEG_593</name>
</gene>
<sequence>MIGIVTGLTVEARCWEDKHPLLIHCAGQGARQATQAAVSLIQQGVTGLVSFGLAGGLMPALRPGTVVLANAIIVPTSDGQRLFFPHPSWHERLHTRLTALAPLTVPIAASDSVIATVGARMRLAADTGAGAVDMESGAVALCAIMAGLPFLVVRVTADPAERTLPPAIFSSVDTHGRLHPMWVLRALAQQPTQWPDWLHLLRDSYHAFAVLRRVVKLAGADCAFLP</sequence>
<dbReference type="Gene3D" id="3.40.50.1580">
    <property type="entry name" value="Nucleoside phosphorylase domain"/>
    <property type="match status" value="1"/>
</dbReference>
<dbReference type="PANTHER" id="PTHR46832">
    <property type="entry name" value="5'-METHYLTHIOADENOSINE/S-ADENOSYLHOMOCYSTEINE NUCLEOSIDASE"/>
    <property type="match status" value="1"/>
</dbReference>
<organism evidence="2">
    <name type="scientific">invertebrate metagenome</name>
    <dbReference type="NCBI Taxonomy" id="1711999"/>
    <lineage>
        <taxon>unclassified sequences</taxon>
        <taxon>metagenomes</taxon>
        <taxon>organismal metagenomes</taxon>
    </lineage>
</organism>
<dbReference type="Pfam" id="PF01048">
    <property type="entry name" value="PNP_UDP_1"/>
    <property type="match status" value="1"/>
</dbReference>
<dbReference type="GO" id="GO:0009116">
    <property type="term" value="P:nucleoside metabolic process"/>
    <property type="evidence" value="ECO:0007669"/>
    <property type="project" value="InterPro"/>
</dbReference>
<evidence type="ECO:0000259" key="1">
    <source>
        <dbReference type="Pfam" id="PF01048"/>
    </source>
</evidence>
<dbReference type="InterPro" id="IPR035994">
    <property type="entry name" value="Nucleoside_phosphorylase_sf"/>
</dbReference>
<feature type="domain" description="Nucleoside phosphorylase" evidence="1">
    <location>
        <begin position="18"/>
        <end position="162"/>
    </location>
</feature>
<dbReference type="GO" id="GO:0005829">
    <property type="term" value="C:cytosol"/>
    <property type="evidence" value="ECO:0007669"/>
    <property type="project" value="TreeGrafter"/>
</dbReference>
<dbReference type="EMBL" id="LR026963">
    <property type="protein sequence ID" value="VBB69120.1"/>
    <property type="molecule type" value="Genomic_DNA"/>
</dbReference>
<accession>A0A484H6P5</accession>